<keyword evidence="2" id="KW-0378">Hydrolase</keyword>
<dbReference type="PANTHER" id="PTHR43784:SF2">
    <property type="entry name" value="GDSL-LIKE LIPASE_ACYLHYDROLASE, PUTATIVE (AFU_ORTHOLOGUE AFUA_2G00820)-RELATED"/>
    <property type="match status" value="1"/>
</dbReference>
<dbReference type="InterPro" id="IPR036514">
    <property type="entry name" value="SGNH_hydro_sf"/>
</dbReference>
<evidence type="ECO:0000313" key="2">
    <source>
        <dbReference type="EMBL" id="MCP9199095.1"/>
    </source>
</evidence>
<organism evidence="2 3">
    <name type="scientific">Christiangramia oceanisediminis</name>
    <dbReference type="NCBI Taxonomy" id="2920386"/>
    <lineage>
        <taxon>Bacteria</taxon>
        <taxon>Pseudomonadati</taxon>
        <taxon>Bacteroidota</taxon>
        <taxon>Flavobacteriia</taxon>
        <taxon>Flavobacteriales</taxon>
        <taxon>Flavobacteriaceae</taxon>
        <taxon>Christiangramia</taxon>
    </lineage>
</organism>
<dbReference type="AlphaFoldDB" id="A0A9X2KVU7"/>
<comment type="caution">
    <text evidence="2">The sequence shown here is derived from an EMBL/GenBank/DDBJ whole genome shotgun (WGS) entry which is preliminary data.</text>
</comment>
<evidence type="ECO:0000313" key="3">
    <source>
        <dbReference type="Proteomes" id="UP001155280"/>
    </source>
</evidence>
<dbReference type="PROSITE" id="PS51257">
    <property type="entry name" value="PROKAR_LIPOPROTEIN"/>
    <property type="match status" value="1"/>
</dbReference>
<accession>A0A9X2KVU7</accession>
<dbReference type="InterPro" id="IPR053140">
    <property type="entry name" value="GDSL_Rv0518-like"/>
</dbReference>
<dbReference type="Proteomes" id="UP001155280">
    <property type="component" value="Unassembled WGS sequence"/>
</dbReference>
<dbReference type="SUPFAM" id="SSF52266">
    <property type="entry name" value="SGNH hydrolase"/>
    <property type="match status" value="1"/>
</dbReference>
<dbReference type="GO" id="GO:0016788">
    <property type="term" value="F:hydrolase activity, acting on ester bonds"/>
    <property type="evidence" value="ECO:0007669"/>
    <property type="project" value="UniProtKB-ARBA"/>
</dbReference>
<sequence length="412" mass="45122">MSKLRLSLICLSILLGVFSCKPGKKDQNDSAEKKWVGTWSTAPQLVEPRNMPPEPGLTNNTLRQVVAVSIGGDELRLKLTNEFSKSQLEINAVQIAVSKDSSAIDESTAKMLKFDGNQSVTIAGGEAVYSDPIQFNLEDRMRLAITISYGQTPADLTGHPGSRTTSYILEGQNSQSNADFTTAVKTDHWYTINTIGVKRDESAAAVAIIGNSITDGRGSGTNKQNRWPDILSQELLKNPETENIGVLNMGIGGNAVLRGGLGPTALDRFERDILQQNGVKWLIIMEGVNDLGGTPDSTAAFEVAKGLISAYQQMIEKAHKEGIKVYGGTITPIDQSFYYKDYREAARQKVNSWIRNSGEFDAVIDFDKAVRNPDNPSVIQENAHDGDYLHPNEYGYEIMGKAVDPELFQSEE</sequence>
<protein>
    <submittedName>
        <fullName evidence="2">SGNH/GDSL hydrolase family protein</fullName>
    </submittedName>
</protein>
<reference evidence="2" key="1">
    <citation type="submission" date="2022-07" db="EMBL/GenBank/DDBJ databases">
        <title>Gramela sediminis sp. nov., isolated from deep-sea sediment of the Indian Ocean.</title>
        <authorList>
            <person name="Shi H."/>
        </authorList>
    </citation>
    <scope>NUCLEOTIDE SEQUENCE</scope>
    <source>
        <strain evidence="2">GC03-9</strain>
    </source>
</reference>
<dbReference type="EMBL" id="JANCNS010000001">
    <property type="protein sequence ID" value="MCP9199095.1"/>
    <property type="molecule type" value="Genomic_DNA"/>
</dbReference>
<name>A0A9X2KVU7_9FLAO</name>
<dbReference type="Gene3D" id="3.40.50.1110">
    <property type="entry name" value="SGNH hydrolase"/>
    <property type="match status" value="1"/>
</dbReference>
<evidence type="ECO:0000259" key="1">
    <source>
        <dbReference type="Pfam" id="PF13472"/>
    </source>
</evidence>
<dbReference type="InterPro" id="IPR013830">
    <property type="entry name" value="SGNH_hydro"/>
</dbReference>
<dbReference type="CDD" id="cd01830">
    <property type="entry name" value="XynE_like"/>
    <property type="match status" value="1"/>
</dbReference>
<feature type="domain" description="SGNH hydrolase-type esterase" evidence="1">
    <location>
        <begin position="209"/>
        <end position="398"/>
    </location>
</feature>
<keyword evidence="3" id="KW-1185">Reference proteome</keyword>
<gene>
    <name evidence="2" type="ORF">MKO06_04190</name>
</gene>
<dbReference type="Pfam" id="PF13472">
    <property type="entry name" value="Lipase_GDSL_2"/>
    <property type="match status" value="1"/>
</dbReference>
<dbReference type="PANTHER" id="PTHR43784">
    <property type="entry name" value="GDSL-LIKE LIPASE/ACYLHYDROLASE, PUTATIVE (AFU_ORTHOLOGUE AFUA_2G00820)-RELATED"/>
    <property type="match status" value="1"/>
</dbReference>
<dbReference type="RefSeq" id="WP_241549407.1">
    <property type="nucleotide sequence ID" value="NZ_JANCNS010000001.1"/>
</dbReference>
<proteinExistence type="predicted"/>